<evidence type="ECO:0000259" key="2">
    <source>
        <dbReference type="Pfam" id="PF14535"/>
    </source>
</evidence>
<organism evidence="3 4">
    <name type="scientific">Oceanibacterium hippocampi</name>
    <dbReference type="NCBI Taxonomy" id="745714"/>
    <lineage>
        <taxon>Bacteria</taxon>
        <taxon>Pseudomonadati</taxon>
        <taxon>Pseudomonadota</taxon>
        <taxon>Alphaproteobacteria</taxon>
        <taxon>Sneathiellales</taxon>
        <taxon>Sneathiellaceae</taxon>
        <taxon>Oceanibacterium</taxon>
    </lineage>
</organism>
<gene>
    <name evidence="3" type="ORF">OCH7691_03088</name>
</gene>
<protein>
    <submittedName>
        <fullName evidence="3">Phenylacetate-coenzyme A ligase</fullName>
        <ecNumber evidence="3">6.2.1.30</ecNumber>
    </submittedName>
</protein>
<dbReference type="PANTHER" id="PTHR43845:SF1">
    <property type="entry name" value="BLR5969 PROTEIN"/>
    <property type="match status" value="1"/>
</dbReference>
<dbReference type="InParanoid" id="A0A1Y5TL73"/>
<feature type="domain" description="AMP-dependent synthetase/ligase" evidence="1">
    <location>
        <begin position="94"/>
        <end position="310"/>
    </location>
</feature>
<dbReference type="Proteomes" id="UP000193200">
    <property type="component" value="Unassembled WGS sequence"/>
</dbReference>
<dbReference type="GO" id="GO:0047475">
    <property type="term" value="F:phenylacetate-CoA ligase activity"/>
    <property type="evidence" value="ECO:0007669"/>
    <property type="project" value="UniProtKB-EC"/>
</dbReference>
<dbReference type="EC" id="6.2.1.30" evidence="3"/>
<keyword evidence="4" id="KW-1185">Reference proteome</keyword>
<reference evidence="3 4" key="1">
    <citation type="submission" date="2017-03" db="EMBL/GenBank/DDBJ databases">
        <authorList>
            <person name="Afonso C.L."/>
            <person name="Miller P.J."/>
            <person name="Scott M.A."/>
            <person name="Spackman E."/>
            <person name="Goraichik I."/>
            <person name="Dimitrov K.M."/>
            <person name="Suarez D.L."/>
            <person name="Swayne D.E."/>
        </authorList>
    </citation>
    <scope>NUCLEOTIDE SEQUENCE [LARGE SCALE GENOMIC DNA]</scope>
    <source>
        <strain evidence="3 4">CECT 7691</strain>
    </source>
</reference>
<dbReference type="InterPro" id="IPR000873">
    <property type="entry name" value="AMP-dep_synth/lig_dom"/>
</dbReference>
<dbReference type="Pfam" id="PF14535">
    <property type="entry name" value="AMP-binding_C_2"/>
    <property type="match status" value="1"/>
</dbReference>
<dbReference type="Pfam" id="PF00501">
    <property type="entry name" value="AMP-binding"/>
    <property type="match status" value="1"/>
</dbReference>
<dbReference type="RefSeq" id="WP_176245082.1">
    <property type="nucleotide sequence ID" value="NZ_FWFR01000002.1"/>
</dbReference>
<evidence type="ECO:0000259" key="1">
    <source>
        <dbReference type="Pfam" id="PF00501"/>
    </source>
</evidence>
<dbReference type="Gene3D" id="3.40.50.12780">
    <property type="entry name" value="N-terminal domain of ligase-like"/>
    <property type="match status" value="1"/>
</dbReference>
<dbReference type="SUPFAM" id="SSF56801">
    <property type="entry name" value="Acetyl-CoA synthetase-like"/>
    <property type="match status" value="1"/>
</dbReference>
<feature type="domain" description="AMP-dependent ligase C-terminal" evidence="2">
    <location>
        <begin position="359"/>
        <end position="447"/>
    </location>
</feature>
<accession>A0A1Y5TL73</accession>
<proteinExistence type="predicted"/>
<evidence type="ECO:0000313" key="4">
    <source>
        <dbReference type="Proteomes" id="UP000193200"/>
    </source>
</evidence>
<sequence>MSDVGGYANREPMDGDVWSKWELVGSTELDRLHLNRLNEQLSYLARQSPFYRRKFEEVGRRAGPLKSLEELAEFPFTDKAEIRDSLASSPPLGEHCAAPLDTVVQRQVSSGTTGVPSYMAYTERDLESVSEMQARCFYAAGFRPRNLVLHAFAMSKGFVGGLPMCQAVAYMGMSLLPVGAESGAERIIQIIRAQRPAAVFGAPSFLEYLGEFCNSSGGGQASDLSIERIVVGSEIGGGVPATRAKLETLWGASVREMYGLSDLANGFWAECRFGQGMHFTGQGFIHPELVDPGTLQPIPLTSGAIGELVYSALGREATPLLRFRSYDLIEVVGEDCPCGRTSPQIRVLGRTDDMFIVRGINVYPSALKDVLNSLSPVATGKFRIVKNFKGHSTAQPLHLKVEVTGDFQAAARQIETALKARLNIRAKVEPLEKGALQDPPGTKARIVEDVSGE</sequence>
<dbReference type="PANTHER" id="PTHR43845">
    <property type="entry name" value="BLR5969 PROTEIN"/>
    <property type="match status" value="1"/>
</dbReference>
<name>A0A1Y5TL73_9PROT</name>
<dbReference type="Gene3D" id="3.30.300.30">
    <property type="match status" value="1"/>
</dbReference>
<dbReference type="EMBL" id="FWFR01000002">
    <property type="protein sequence ID" value="SLN66749.1"/>
    <property type="molecule type" value="Genomic_DNA"/>
</dbReference>
<dbReference type="InterPro" id="IPR042099">
    <property type="entry name" value="ANL_N_sf"/>
</dbReference>
<keyword evidence="3" id="KW-0436">Ligase</keyword>
<evidence type="ECO:0000313" key="3">
    <source>
        <dbReference type="EMBL" id="SLN66749.1"/>
    </source>
</evidence>
<dbReference type="InterPro" id="IPR028154">
    <property type="entry name" value="AMP-dep_Lig_C"/>
</dbReference>
<dbReference type="InterPro" id="IPR045851">
    <property type="entry name" value="AMP-bd_C_sf"/>
</dbReference>
<dbReference type="AlphaFoldDB" id="A0A1Y5TL73"/>